<evidence type="ECO:0000313" key="3">
    <source>
        <dbReference type="Proteomes" id="UP001328107"/>
    </source>
</evidence>
<feature type="non-terminal residue" evidence="2">
    <location>
        <position position="88"/>
    </location>
</feature>
<feature type="compositionally biased region" description="Low complexity" evidence="1">
    <location>
        <begin position="42"/>
        <end position="57"/>
    </location>
</feature>
<proteinExistence type="predicted"/>
<dbReference type="EMBL" id="BTRK01000003">
    <property type="protein sequence ID" value="GMR43293.1"/>
    <property type="molecule type" value="Genomic_DNA"/>
</dbReference>
<feature type="region of interest" description="Disordered" evidence="1">
    <location>
        <begin position="1"/>
        <end position="61"/>
    </location>
</feature>
<accession>A0AAN5C9T4</accession>
<dbReference type="AlphaFoldDB" id="A0AAN5C9T4"/>
<organism evidence="2 3">
    <name type="scientific">Pristionchus mayeri</name>
    <dbReference type="NCBI Taxonomy" id="1317129"/>
    <lineage>
        <taxon>Eukaryota</taxon>
        <taxon>Metazoa</taxon>
        <taxon>Ecdysozoa</taxon>
        <taxon>Nematoda</taxon>
        <taxon>Chromadorea</taxon>
        <taxon>Rhabditida</taxon>
        <taxon>Rhabditina</taxon>
        <taxon>Diplogasteromorpha</taxon>
        <taxon>Diplogasteroidea</taxon>
        <taxon>Neodiplogasteridae</taxon>
        <taxon>Pristionchus</taxon>
    </lineage>
</organism>
<evidence type="ECO:0000313" key="2">
    <source>
        <dbReference type="EMBL" id="GMR43293.1"/>
    </source>
</evidence>
<comment type="caution">
    <text evidence="2">The sequence shown here is derived from an EMBL/GenBank/DDBJ whole genome shotgun (WGS) entry which is preliminary data.</text>
</comment>
<sequence>SESPSTIAGKDPSTSTDEPSTTESTTILSTSDTTVTKDESTDGTTADSSSTSSTTSAPLYRPDWIRTVDHPDSLICNNSLCICPNGRE</sequence>
<name>A0AAN5C9T4_9BILA</name>
<feature type="compositionally biased region" description="Low complexity" evidence="1">
    <location>
        <begin position="11"/>
        <end position="34"/>
    </location>
</feature>
<gene>
    <name evidence="2" type="ORF">PMAYCL1PPCAC_13488</name>
</gene>
<protein>
    <submittedName>
        <fullName evidence="2">Uncharacterized protein</fullName>
    </submittedName>
</protein>
<evidence type="ECO:0000256" key="1">
    <source>
        <dbReference type="SAM" id="MobiDB-lite"/>
    </source>
</evidence>
<reference evidence="3" key="1">
    <citation type="submission" date="2022-10" db="EMBL/GenBank/DDBJ databases">
        <title>Genome assembly of Pristionchus species.</title>
        <authorList>
            <person name="Yoshida K."/>
            <person name="Sommer R.J."/>
        </authorList>
    </citation>
    <scope>NUCLEOTIDE SEQUENCE [LARGE SCALE GENOMIC DNA]</scope>
    <source>
        <strain evidence="3">RS5460</strain>
    </source>
</reference>
<feature type="non-terminal residue" evidence="2">
    <location>
        <position position="1"/>
    </location>
</feature>
<dbReference type="Proteomes" id="UP001328107">
    <property type="component" value="Unassembled WGS sequence"/>
</dbReference>
<keyword evidence="3" id="KW-1185">Reference proteome</keyword>